<dbReference type="CDD" id="cd16448">
    <property type="entry name" value="RING-H2"/>
    <property type="match status" value="1"/>
</dbReference>
<evidence type="ECO:0000313" key="5">
    <source>
        <dbReference type="EMBL" id="QHT84752.1"/>
    </source>
</evidence>
<feature type="domain" description="RING-type" evidence="4">
    <location>
        <begin position="6"/>
        <end position="46"/>
    </location>
</feature>
<dbReference type="AlphaFoldDB" id="A0A6C0HW70"/>
<dbReference type="PANTHER" id="PTHR45969:SF69">
    <property type="entry name" value="FINGER DOMAIN PROTEIN, PUTATIVE (AFU_ORTHOLOGUE AFUA_3G12190)-RELATED"/>
    <property type="match status" value="1"/>
</dbReference>
<keyword evidence="3" id="KW-0862">Zinc</keyword>
<dbReference type="SMART" id="SM00184">
    <property type="entry name" value="RING"/>
    <property type="match status" value="1"/>
</dbReference>
<dbReference type="GO" id="GO:0061630">
    <property type="term" value="F:ubiquitin protein ligase activity"/>
    <property type="evidence" value="ECO:0007669"/>
    <property type="project" value="TreeGrafter"/>
</dbReference>
<dbReference type="InterPro" id="IPR013083">
    <property type="entry name" value="Znf_RING/FYVE/PHD"/>
</dbReference>
<reference evidence="5" key="1">
    <citation type="journal article" date="2020" name="Nature">
        <title>Giant virus diversity and host interactions through global metagenomics.</title>
        <authorList>
            <person name="Schulz F."/>
            <person name="Roux S."/>
            <person name="Paez-Espino D."/>
            <person name="Jungbluth S."/>
            <person name="Walsh D.A."/>
            <person name="Denef V.J."/>
            <person name="McMahon K.D."/>
            <person name="Konstantinidis K.T."/>
            <person name="Eloe-Fadrosh E.A."/>
            <person name="Kyrpides N.C."/>
            <person name="Woyke T."/>
        </authorList>
    </citation>
    <scope>NUCLEOTIDE SEQUENCE</scope>
    <source>
        <strain evidence="5">GVMAG-M-3300023184-177</strain>
    </source>
</reference>
<keyword evidence="1" id="KW-0479">Metal-binding</keyword>
<dbReference type="GO" id="GO:0016567">
    <property type="term" value="P:protein ubiquitination"/>
    <property type="evidence" value="ECO:0007669"/>
    <property type="project" value="TreeGrafter"/>
</dbReference>
<protein>
    <recommendedName>
        <fullName evidence="4">RING-type domain-containing protein</fullName>
    </recommendedName>
</protein>
<evidence type="ECO:0000256" key="3">
    <source>
        <dbReference type="ARBA" id="ARBA00022833"/>
    </source>
</evidence>
<evidence type="ECO:0000256" key="2">
    <source>
        <dbReference type="ARBA" id="ARBA00022771"/>
    </source>
</evidence>
<dbReference type="Gene3D" id="3.30.40.10">
    <property type="entry name" value="Zinc/RING finger domain, C3HC4 (zinc finger)"/>
    <property type="match status" value="1"/>
</dbReference>
<dbReference type="PROSITE" id="PS50089">
    <property type="entry name" value="ZF_RING_2"/>
    <property type="match status" value="1"/>
</dbReference>
<evidence type="ECO:0000256" key="1">
    <source>
        <dbReference type="ARBA" id="ARBA00022723"/>
    </source>
</evidence>
<keyword evidence="2" id="KW-0863">Zinc-finger</keyword>
<sequence>MNPNECSICYEPLINNTIILPCNHTFHNQCMNLWTQTNTNTCPYCRHNLNPHQVPKILFDELIHSDGNIEDLTVDNFHYFYHLNKKIYNKESILYFINEIKKAHAFKSTLRICENYEIKAIGCANFSKESTFGKLIQIGQITPNGTFPCYFQTDKGTRVYFNQIHKFTLVE</sequence>
<dbReference type="InterPro" id="IPR001841">
    <property type="entry name" value="Znf_RING"/>
</dbReference>
<name>A0A6C0HW70_9ZZZZ</name>
<organism evidence="5">
    <name type="scientific">viral metagenome</name>
    <dbReference type="NCBI Taxonomy" id="1070528"/>
    <lineage>
        <taxon>unclassified sequences</taxon>
        <taxon>metagenomes</taxon>
        <taxon>organismal metagenomes</taxon>
    </lineage>
</organism>
<evidence type="ECO:0000259" key="4">
    <source>
        <dbReference type="PROSITE" id="PS50089"/>
    </source>
</evidence>
<accession>A0A6C0HW70</accession>
<proteinExistence type="predicted"/>
<dbReference type="PANTHER" id="PTHR45969">
    <property type="entry name" value="RING ZINC FINGER PROTEIN-RELATED"/>
    <property type="match status" value="1"/>
</dbReference>
<dbReference type="EMBL" id="MN740026">
    <property type="protein sequence ID" value="QHT84752.1"/>
    <property type="molecule type" value="Genomic_DNA"/>
</dbReference>
<dbReference type="Pfam" id="PF13639">
    <property type="entry name" value="zf-RING_2"/>
    <property type="match status" value="1"/>
</dbReference>
<dbReference type="GO" id="GO:0008270">
    <property type="term" value="F:zinc ion binding"/>
    <property type="evidence" value="ECO:0007669"/>
    <property type="project" value="UniProtKB-KW"/>
</dbReference>
<dbReference type="SUPFAM" id="SSF57850">
    <property type="entry name" value="RING/U-box"/>
    <property type="match status" value="1"/>
</dbReference>